<evidence type="ECO:0000313" key="11">
    <source>
        <dbReference type="Proteomes" id="UP000502248"/>
    </source>
</evidence>
<feature type="transmembrane region" description="Helical" evidence="8">
    <location>
        <begin position="226"/>
        <end position="250"/>
    </location>
</feature>
<organism evidence="10 11">
    <name type="scientific">Cohnella herbarum</name>
    <dbReference type="NCBI Taxonomy" id="2728023"/>
    <lineage>
        <taxon>Bacteria</taxon>
        <taxon>Bacillati</taxon>
        <taxon>Bacillota</taxon>
        <taxon>Bacilli</taxon>
        <taxon>Bacillales</taxon>
        <taxon>Paenibacillaceae</taxon>
        <taxon>Cohnella</taxon>
    </lineage>
</organism>
<dbReference type="PANTHER" id="PTHR30294">
    <property type="entry name" value="MEMBRANE COMPONENT OF ABC TRANSPORTER YHHJ-RELATED"/>
    <property type="match status" value="1"/>
</dbReference>
<proteinExistence type="inferred from homology"/>
<dbReference type="PANTHER" id="PTHR30294:SF29">
    <property type="entry name" value="MULTIDRUG ABC TRANSPORTER PERMEASE YBHS-RELATED"/>
    <property type="match status" value="1"/>
</dbReference>
<evidence type="ECO:0000259" key="9">
    <source>
        <dbReference type="PROSITE" id="PS51012"/>
    </source>
</evidence>
<feature type="transmembrane region" description="Helical" evidence="8">
    <location>
        <begin position="184"/>
        <end position="205"/>
    </location>
</feature>
<feature type="domain" description="ABC transmembrane type-2" evidence="9">
    <location>
        <begin position="134"/>
        <end position="372"/>
    </location>
</feature>
<keyword evidence="7 8" id="KW-0472">Membrane</keyword>
<dbReference type="InterPro" id="IPR013525">
    <property type="entry name" value="ABC2_TM"/>
</dbReference>
<keyword evidence="4" id="KW-1003">Cell membrane</keyword>
<accession>A0A7Z2VI87</accession>
<dbReference type="Proteomes" id="UP000502248">
    <property type="component" value="Chromosome"/>
</dbReference>
<dbReference type="GO" id="GO:0140359">
    <property type="term" value="F:ABC-type transporter activity"/>
    <property type="evidence" value="ECO:0007669"/>
    <property type="project" value="InterPro"/>
</dbReference>
<dbReference type="EMBL" id="CP051680">
    <property type="protein sequence ID" value="QJD83529.1"/>
    <property type="molecule type" value="Genomic_DNA"/>
</dbReference>
<feature type="transmembrane region" description="Helical" evidence="8">
    <location>
        <begin position="348"/>
        <end position="367"/>
    </location>
</feature>
<dbReference type="GO" id="GO:0005886">
    <property type="term" value="C:plasma membrane"/>
    <property type="evidence" value="ECO:0007669"/>
    <property type="project" value="UniProtKB-SubCell"/>
</dbReference>
<dbReference type="KEGG" id="cheb:HH215_10270"/>
<evidence type="ECO:0000256" key="5">
    <source>
        <dbReference type="ARBA" id="ARBA00022692"/>
    </source>
</evidence>
<reference evidence="10 11" key="1">
    <citation type="submission" date="2020-04" db="EMBL/GenBank/DDBJ databases">
        <title>Genome sequencing of novel species.</title>
        <authorList>
            <person name="Heo J."/>
            <person name="Kim S.-J."/>
            <person name="Kim J.-S."/>
            <person name="Hong S.-B."/>
            <person name="Kwon S.-W."/>
        </authorList>
    </citation>
    <scope>NUCLEOTIDE SEQUENCE [LARGE SCALE GENOMIC DNA]</scope>
    <source>
        <strain evidence="10 11">MFER-1</strain>
    </source>
</reference>
<feature type="transmembrane region" description="Helical" evidence="8">
    <location>
        <begin position="296"/>
        <end position="313"/>
    </location>
</feature>
<protein>
    <submittedName>
        <fullName evidence="10">ABC transporter permease</fullName>
    </submittedName>
</protein>
<keyword evidence="5 8" id="KW-0812">Transmembrane</keyword>
<keyword evidence="6 8" id="KW-1133">Transmembrane helix</keyword>
<sequence length="376" mass="41533">MRLVLLMAWNEVIQLFRIRTVVLMLLGLPLLLIFLLGNALESDYKPVKLSIYAVGSDPLGDAAVKYLTSSSIEAYVSPRIRESEEEVREDLRTGRADYGIAVDQSGLHYYPGKFTERNMIVESNLKRFVADVNLRQSAAIVLPELSQEQISRSGESASSRELVQIGNLVARDSADFNNFSALQYYSVAYLIMFLLYSGMTGAISLSEERDKGTLLRLYAMPVSLNAMLFGKLMGVIFFAFIQAAIIVLFTKGIYGVDWGGNYGGIALICVLVSMATVCFAVILASFIRSRRAIDSIFSLLILVMTFLSGGMISDLGPTIRQLGKFTLNHWANEALRTMMAGGTWQDSWHFVAILSVITALLLGLSIVRFRKAVALA</sequence>
<dbReference type="InterPro" id="IPR047817">
    <property type="entry name" value="ABC2_TM_bact-type"/>
</dbReference>
<evidence type="ECO:0000256" key="2">
    <source>
        <dbReference type="ARBA" id="ARBA00007783"/>
    </source>
</evidence>
<feature type="transmembrane region" description="Helical" evidence="8">
    <location>
        <begin position="262"/>
        <end position="284"/>
    </location>
</feature>
<evidence type="ECO:0000313" key="10">
    <source>
        <dbReference type="EMBL" id="QJD83529.1"/>
    </source>
</evidence>
<evidence type="ECO:0000256" key="8">
    <source>
        <dbReference type="SAM" id="Phobius"/>
    </source>
</evidence>
<feature type="transmembrane region" description="Helical" evidence="8">
    <location>
        <begin position="21"/>
        <end position="40"/>
    </location>
</feature>
<gene>
    <name evidence="10" type="ORF">HH215_10270</name>
</gene>
<evidence type="ECO:0000256" key="1">
    <source>
        <dbReference type="ARBA" id="ARBA00004651"/>
    </source>
</evidence>
<dbReference type="AlphaFoldDB" id="A0A7Z2VI87"/>
<dbReference type="Pfam" id="PF12698">
    <property type="entry name" value="ABC2_membrane_3"/>
    <property type="match status" value="1"/>
</dbReference>
<dbReference type="PROSITE" id="PS51012">
    <property type="entry name" value="ABC_TM2"/>
    <property type="match status" value="1"/>
</dbReference>
<comment type="similarity">
    <text evidence="2">Belongs to the ABC-2 integral membrane protein family.</text>
</comment>
<evidence type="ECO:0000256" key="6">
    <source>
        <dbReference type="ARBA" id="ARBA00022989"/>
    </source>
</evidence>
<comment type="subcellular location">
    <subcellularLocation>
        <location evidence="1">Cell membrane</location>
        <topology evidence="1">Multi-pass membrane protein</topology>
    </subcellularLocation>
</comment>
<keyword evidence="11" id="KW-1185">Reference proteome</keyword>
<dbReference type="InterPro" id="IPR051449">
    <property type="entry name" value="ABC-2_transporter_component"/>
</dbReference>
<evidence type="ECO:0000256" key="7">
    <source>
        <dbReference type="ARBA" id="ARBA00023136"/>
    </source>
</evidence>
<evidence type="ECO:0000256" key="4">
    <source>
        <dbReference type="ARBA" id="ARBA00022475"/>
    </source>
</evidence>
<name>A0A7Z2VI87_9BACL</name>
<evidence type="ECO:0000256" key="3">
    <source>
        <dbReference type="ARBA" id="ARBA00022448"/>
    </source>
</evidence>
<keyword evidence="3" id="KW-0813">Transport</keyword>